<evidence type="ECO:0008006" key="4">
    <source>
        <dbReference type="Google" id="ProtNLM"/>
    </source>
</evidence>
<name>A0AA41G5R2_9EURY</name>
<dbReference type="RefSeq" id="WP_162412103.1">
    <property type="nucleotide sequence ID" value="NZ_JAHQXE010000001.1"/>
</dbReference>
<evidence type="ECO:0000256" key="1">
    <source>
        <dbReference type="SAM" id="MobiDB-lite"/>
    </source>
</evidence>
<dbReference type="AlphaFoldDB" id="A0AA41G5R2"/>
<dbReference type="EMBL" id="JAHQXE010000001">
    <property type="protein sequence ID" value="MBV0900607.1"/>
    <property type="molecule type" value="Genomic_DNA"/>
</dbReference>
<protein>
    <recommendedName>
        <fullName evidence="4">YokE-like PH domain-containing protein</fullName>
    </recommendedName>
</protein>
<proteinExistence type="predicted"/>
<keyword evidence="3" id="KW-1185">Reference proteome</keyword>
<dbReference type="Proteomes" id="UP001166304">
    <property type="component" value="Unassembled WGS sequence"/>
</dbReference>
<organism evidence="2 3">
    <name type="scientific">Haloarcula salina</name>
    <dbReference type="NCBI Taxonomy" id="1429914"/>
    <lineage>
        <taxon>Archaea</taxon>
        <taxon>Methanobacteriati</taxon>
        <taxon>Methanobacteriota</taxon>
        <taxon>Stenosarchaea group</taxon>
        <taxon>Halobacteria</taxon>
        <taxon>Halobacteriales</taxon>
        <taxon>Haloarculaceae</taxon>
        <taxon>Haloarcula</taxon>
    </lineage>
</organism>
<reference evidence="2" key="1">
    <citation type="submission" date="2021-06" db="EMBL/GenBank/DDBJ databases">
        <title>New haloarchaea isolates fom saline soil.</title>
        <authorList>
            <person name="Duran-Viseras A."/>
            <person name="Sanchez-Porro C.S."/>
            <person name="Ventosa A."/>
        </authorList>
    </citation>
    <scope>NUCLEOTIDE SEQUENCE</scope>
    <source>
        <strain evidence="2">JCM 18369</strain>
    </source>
</reference>
<feature type="region of interest" description="Disordered" evidence="1">
    <location>
        <begin position="158"/>
        <end position="207"/>
    </location>
</feature>
<accession>A0AA41G5R2</accession>
<evidence type="ECO:0000313" key="3">
    <source>
        <dbReference type="Proteomes" id="UP001166304"/>
    </source>
</evidence>
<evidence type="ECO:0000313" key="2">
    <source>
        <dbReference type="EMBL" id="MBV0900607.1"/>
    </source>
</evidence>
<gene>
    <name evidence="2" type="ORF">KTS37_02295</name>
</gene>
<sequence>MSDGNVADRAFTLAEMTSSDSVTMEVLAGREGRFSQSPPLTEPPVTYLDVGEAPAYVLTNGKRGIGLGTKRKTVSPDGDRRTVVLVTGRRTLCLVGKHDEDEVISVPHEAVADVSYKTGLRAHRLALRTPRKMFHCWVHRKTDESVLEAVAAFIEERQTDAPESIDGGDDANRVMYRGRPVAPQEPTPEPEEKQTRYYRGQPIDDDE</sequence>
<comment type="caution">
    <text evidence="2">The sequence shown here is derived from an EMBL/GenBank/DDBJ whole genome shotgun (WGS) entry which is preliminary data.</text>
</comment>